<protein>
    <recommendedName>
        <fullName evidence="3">DUF5050 domain-containing protein</fullName>
    </recommendedName>
</protein>
<evidence type="ECO:0000313" key="2">
    <source>
        <dbReference type="Proteomes" id="UP000266698"/>
    </source>
</evidence>
<accession>A0A396FJ01</accession>
<dbReference type="Proteomes" id="UP000266698">
    <property type="component" value="Unassembled WGS sequence"/>
</dbReference>
<reference evidence="1 2" key="1">
    <citation type="submission" date="2018-08" db="EMBL/GenBank/DDBJ databases">
        <title>A genome reference for cultivated species of the human gut microbiota.</title>
        <authorList>
            <person name="Zou Y."/>
            <person name="Xue W."/>
            <person name="Luo G."/>
        </authorList>
    </citation>
    <scope>NUCLEOTIDE SEQUENCE [LARGE SCALE GENOMIC DNA]</scope>
    <source>
        <strain evidence="1 2">AF36-2BH</strain>
    </source>
</reference>
<dbReference type="EMBL" id="QRPB01000038">
    <property type="protein sequence ID" value="RHL74978.1"/>
    <property type="molecule type" value="Genomic_DNA"/>
</dbReference>
<proteinExistence type="predicted"/>
<organism evidence="1 2">
    <name type="scientific">Agathobacter rectalis</name>
    <dbReference type="NCBI Taxonomy" id="39491"/>
    <lineage>
        <taxon>Bacteria</taxon>
        <taxon>Bacillati</taxon>
        <taxon>Bacillota</taxon>
        <taxon>Clostridia</taxon>
        <taxon>Lachnospirales</taxon>
        <taxon>Lachnospiraceae</taxon>
        <taxon>Agathobacter</taxon>
    </lineage>
</organism>
<gene>
    <name evidence="1" type="ORF">DW001_16505</name>
</gene>
<dbReference type="Pfam" id="PF25857">
    <property type="entry name" value="DUF7957"/>
    <property type="match status" value="1"/>
</dbReference>
<evidence type="ECO:0008006" key="3">
    <source>
        <dbReference type="Google" id="ProtNLM"/>
    </source>
</evidence>
<sequence length="119" mass="14065">MEYGKVKNISFDKNILYIGDKNIVFEDEIFQVKIEDDKIYVLLDIKPKEKLTYDDCNNVFCYSGKGRKIWQIGVRPKGNPTVYTMINFDDKYLYANDFMGRRYYIDKNTGEIQGMMIAK</sequence>
<evidence type="ECO:0000313" key="1">
    <source>
        <dbReference type="EMBL" id="RHL74978.1"/>
    </source>
</evidence>
<dbReference type="InterPro" id="IPR058263">
    <property type="entry name" value="DUF7957"/>
</dbReference>
<name>A0A396FJ01_9FIRM</name>
<dbReference type="AlphaFoldDB" id="A0A396FJ01"/>
<comment type="caution">
    <text evidence="1">The sequence shown here is derived from an EMBL/GenBank/DDBJ whole genome shotgun (WGS) entry which is preliminary data.</text>
</comment>